<dbReference type="Gene3D" id="3.90.1140.10">
    <property type="entry name" value="Cyclic phosphodiesterase"/>
    <property type="match status" value="1"/>
</dbReference>
<dbReference type="NCBIfam" id="TIGR02258">
    <property type="entry name" value="2_5_ligase"/>
    <property type="match status" value="1"/>
</dbReference>
<comment type="catalytic activity">
    <reaction evidence="2">
        <text>a 3'-end 2',3'-cyclophospho-ribonucleotide-RNA + H2O = a 3'-end 2'-phospho-ribonucleotide-RNA + H(+)</text>
        <dbReference type="Rhea" id="RHEA:11828"/>
        <dbReference type="Rhea" id="RHEA-COMP:10464"/>
        <dbReference type="Rhea" id="RHEA-COMP:17353"/>
        <dbReference type="ChEBI" id="CHEBI:15377"/>
        <dbReference type="ChEBI" id="CHEBI:15378"/>
        <dbReference type="ChEBI" id="CHEBI:83064"/>
        <dbReference type="ChEBI" id="CHEBI:173113"/>
        <dbReference type="EC" id="3.1.4.58"/>
    </reaction>
</comment>
<dbReference type="GO" id="GO:0004113">
    <property type="term" value="F:2',3'-cyclic-nucleotide 3'-phosphodiesterase activity"/>
    <property type="evidence" value="ECO:0007669"/>
    <property type="project" value="InterPro"/>
</dbReference>
<dbReference type="InterPro" id="IPR009097">
    <property type="entry name" value="Cyclic_Pdiesterase"/>
</dbReference>
<name>A0A455T7Q0_9CHLR</name>
<feature type="short sequence motif" description="HXTX 1" evidence="2">
    <location>
        <begin position="41"/>
        <end position="44"/>
    </location>
</feature>
<accession>A0A455T7Q0</accession>
<dbReference type="EC" id="3.1.4.58" evidence="2"/>
<dbReference type="AlphaFoldDB" id="A0A455T7Q0"/>
<dbReference type="InterPro" id="IPR004175">
    <property type="entry name" value="RNA_CPDase"/>
</dbReference>
<evidence type="ECO:0000256" key="1">
    <source>
        <dbReference type="ARBA" id="ARBA00022801"/>
    </source>
</evidence>
<organism evidence="3">
    <name type="scientific">Thermogemmatispora argillosa</name>
    <dbReference type="NCBI Taxonomy" id="2045280"/>
    <lineage>
        <taxon>Bacteria</taxon>
        <taxon>Bacillati</taxon>
        <taxon>Chloroflexota</taxon>
        <taxon>Ktedonobacteria</taxon>
        <taxon>Thermogemmatisporales</taxon>
        <taxon>Thermogemmatisporaceae</taxon>
        <taxon>Thermogemmatispora</taxon>
    </lineage>
</organism>
<comment type="similarity">
    <text evidence="2">Belongs to the 2H phosphoesterase superfamily. ThpR family.</text>
</comment>
<dbReference type="Pfam" id="PF13563">
    <property type="entry name" value="2_5_RNA_ligase2"/>
    <property type="match status" value="1"/>
</dbReference>
<comment type="function">
    <text evidence="2">Hydrolyzes RNA 2',3'-cyclic phosphodiester to an RNA 2'-phosphomonoester.</text>
</comment>
<dbReference type="EMBL" id="AP019377">
    <property type="protein sequence ID" value="BBH95474.1"/>
    <property type="molecule type" value="Genomic_DNA"/>
</dbReference>
<dbReference type="PANTHER" id="PTHR35561:SF1">
    <property type="entry name" value="RNA 2',3'-CYCLIC PHOSPHODIESTERASE"/>
    <property type="match status" value="1"/>
</dbReference>
<keyword evidence="1 2" id="KW-0378">Hydrolase</keyword>
<feature type="active site" description="Proton donor" evidence="2">
    <location>
        <position position="41"/>
    </location>
</feature>
<dbReference type="GO" id="GO:0008664">
    <property type="term" value="F:RNA 2',3'-cyclic 3'-phosphodiesterase activity"/>
    <property type="evidence" value="ECO:0007669"/>
    <property type="project" value="UniProtKB-EC"/>
</dbReference>
<gene>
    <name evidence="3" type="ORF">KTA_36730</name>
</gene>
<evidence type="ECO:0000256" key="2">
    <source>
        <dbReference type="HAMAP-Rule" id="MF_01940"/>
    </source>
</evidence>
<evidence type="ECO:0000313" key="3">
    <source>
        <dbReference type="EMBL" id="BBH95474.1"/>
    </source>
</evidence>
<reference evidence="3" key="1">
    <citation type="submission" date="2018-12" db="EMBL/GenBank/DDBJ databases">
        <title>Novel natural products biosynthetic potential of the class Ktedonobacteria.</title>
        <authorList>
            <person name="Zheng Y."/>
            <person name="Saitou A."/>
            <person name="Wang C.M."/>
            <person name="Toyoda A."/>
            <person name="Minakuchi Y."/>
            <person name="Sekiguchi Y."/>
            <person name="Ueda K."/>
            <person name="Takano H."/>
            <person name="Sakai Y."/>
            <person name="Yokota A."/>
            <person name="Yabe S."/>
        </authorList>
    </citation>
    <scope>NUCLEOTIDE SEQUENCE</scope>
    <source>
        <strain evidence="3">A3-2</strain>
    </source>
</reference>
<protein>
    <recommendedName>
        <fullName evidence="2">RNA 2',3'-cyclic phosphodiesterase</fullName>
        <shortName evidence="2">RNA 2',3'-CPDase</shortName>
        <ecNumber evidence="2">3.1.4.58</ecNumber>
    </recommendedName>
</protein>
<feature type="short sequence motif" description="HXTX 2" evidence="2">
    <location>
        <begin position="128"/>
        <end position="131"/>
    </location>
</feature>
<feature type="active site" description="Proton acceptor" evidence="2">
    <location>
        <position position="128"/>
    </location>
</feature>
<dbReference type="PANTHER" id="PTHR35561">
    <property type="entry name" value="RNA 2',3'-CYCLIC PHOSPHODIESTERASE"/>
    <property type="match status" value="1"/>
</dbReference>
<proteinExistence type="inferred from homology"/>
<dbReference type="HAMAP" id="MF_01940">
    <property type="entry name" value="RNA_CPDase"/>
    <property type="match status" value="1"/>
</dbReference>
<dbReference type="SUPFAM" id="SSF55144">
    <property type="entry name" value="LigT-like"/>
    <property type="match status" value="1"/>
</dbReference>
<sequence length="199" mass="21902">MTRTFLALDLSPELQAFLGRAISRGAHLLPAARWVEPASLHVTLAFLGELSDEQLAQAIEAGEAAARQVPPFSYRLTGLGTFGPARAPRVIWMGIEDPSGRMLALQQTLMRELQARGFPPEERPFSPHLTLARLKAPLSREEQQALQRLLYEIRVPASLPVHTVESLDVMKSELSRAGARYSCLHRARLASAENAKSSS</sequence>